<dbReference type="CDD" id="cd02503">
    <property type="entry name" value="MobA"/>
    <property type="match status" value="1"/>
</dbReference>
<keyword evidence="7 8" id="KW-0501">Molybdenum cofactor biosynthesis</keyword>
<feature type="domain" description="MobA-like NTP transferase" evidence="9">
    <location>
        <begin position="14"/>
        <end position="166"/>
    </location>
</feature>
<comment type="catalytic activity">
    <reaction evidence="8">
        <text>Mo-molybdopterin + GTP + H(+) = Mo-molybdopterin guanine dinucleotide + diphosphate</text>
        <dbReference type="Rhea" id="RHEA:34243"/>
        <dbReference type="ChEBI" id="CHEBI:15378"/>
        <dbReference type="ChEBI" id="CHEBI:33019"/>
        <dbReference type="ChEBI" id="CHEBI:37565"/>
        <dbReference type="ChEBI" id="CHEBI:71302"/>
        <dbReference type="ChEBI" id="CHEBI:71310"/>
        <dbReference type="EC" id="2.7.7.77"/>
    </reaction>
</comment>
<evidence type="ECO:0000256" key="1">
    <source>
        <dbReference type="ARBA" id="ARBA00022490"/>
    </source>
</evidence>
<dbReference type="GO" id="GO:0046872">
    <property type="term" value="F:metal ion binding"/>
    <property type="evidence" value="ECO:0007669"/>
    <property type="project" value="UniProtKB-KW"/>
</dbReference>
<keyword evidence="11" id="KW-1185">Reference proteome</keyword>
<dbReference type="GO" id="GO:0006777">
    <property type="term" value="P:Mo-molybdopterin cofactor biosynthetic process"/>
    <property type="evidence" value="ECO:0007669"/>
    <property type="project" value="UniProtKB-KW"/>
</dbReference>
<feature type="binding site" evidence="8">
    <location>
        <position position="104"/>
    </location>
    <ligand>
        <name>Mg(2+)</name>
        <dbReference type="ChEBI" id="CHEBI:18420"/>
    </ligand>
</feature>
<dbReference type="Proteomes" id="UP000321863">
    <property type="component" value="Unassembled WGS sequence"/>
</dbReference>
<evidence type="ECO:0000313" key="10">
    <source>
        <dbReference type="EMBL" id="GEN78048.1"/>
    </source>
</evidence>
<name>A0A511YS79_9FLAO</name>
<dbReference type="Pfam" id="PF12804">
    <property type="entry name" value="NTP_transf_3"/>
    <property type="match status" value="1"/>
</dbReference>
<feature type="binding site" evidence="8">
    <location>
        <begin position="17"/>
        <end position="19"/>
    </location>
    <ligand>
        <name>GTP</name>
        <dbReference type="ChEBI" id="CHEBI:37565"/>
    </ligand>
</feature>
<dbReference type="EMBL" id="BJYJ01000043">
    <property type="protein sequence ID" value="GEN78048.1"/>
    <property type="molecule type" value="Genomic_DNA"/>
</dbReference>
<comment type="domain">
    <text evidence="8">The N-terminal domain determines nucleotide recognition and specific binding, while the C-terminal domain determines the specific binding to the target protein.</text>
</comment>
<evidence type="ECO:0000313" key="11">
    <source>
        <dbReference type="Proteomes" id="UP000321863"/>
    </source>
</evidence>
<proteinExistence type="inferred from homology"/>
<dbReference type="InterPro" id="IPR029044">
    <property type="entry name" value="Nucleotide-diphossugar_trans"/>
</dbReference>
<feature type="binding site" evidence="8">
    <location>
        <position position="104"/>
    </location>
    <ligand>
        <name>GTP</name>
        <dbReference type="ChEBI" id="CHEBI:37565"/>
    </ligand>
</feature>
<protein>
    <recommendedName>
        <fullName evidence="8">Probable molybdenum cofactor guanylyltransferase</fullName>
        <shortName evidence="8">MoCo guanylyltransferase</shortName>
        <ecNumber evidence="8">2.7.7.77</ecNumber>
    </recommendedName>
    <alternativeName>
        <fullName evidence="8">GTP:molybdopterin guanylyltransferase</fullName>
    </alternativeName>
    <alternativeName>
        <fullName evidence="8">Mo-MPT guanylyltransferase</fullName>
    </alternativeName>
    <alternativeName>
        <fullName evidence="8">Molybdopterin guanylyltransferase</fullName>
    </alternativeName>
    <alternativeName>
        <fullName evidence="8">Molybdopterin-guanine dinucleotide synthase</fullName>
        <shortName evidence="8">MGD synthase</shortName>
    </alternativeName>
</protein>
<keyword evidence="4 8" id="KW-0547">Nucleotide-binding</keyword>
<comment type="caution">
    <text evidence="10">The sequence shown here is derived from an EMBL/GenBank/DDBJ whole genome shotgun (WGS) entry which is preliminary data.</text>
</comment>
<comment type="cofactor">
    <cofactor evidence="8">
        <name>Mg(2+)</name>
        <dbReference type="ChEBI" id="CHEBI:18420"/>
    </cofactor>
</comment>
<evidence type="ECO:0000256" key="4">
    <source>
        <dbReference type="ARBA" id="ARBA00022741"/>
    </source>
</evidence>
<organism evidence="10 11">
    <name type="scientific">Chryseobacterium hagamense</name>
    <dbReference type="NCBI Taxonomy" id="395935"/>
    <lineage>
        <taxon>Bacteria</taxon>
        <taxon>Pseudomonadati</taxon>
        <taxon>Bacteroidota</taxon>
        <taxon>Flavobacteriia</taxon>
        <taxon>Flavobacteriales</taxon>
        <taxon>Weeksellaceae</taxon>
        <taxon>Chryseobacterium group</taxon>
        <taxon>Chryseobacterium</taxon>
    </lineage>
</organism>
<dbReference type="Gene3D" id="3.90.550.10">
    <property type="entry name" value="Spore Coat Polysaccharide Biosynthesis Protein SpsA, Chain A"/>
    <property type="match status" value="1"/>
</dbReference>
<evidence type="ECO:0000256" key="5">
    <source>
        <dbReference type="ARBA" id="ARBA00022842"/>
    </source>
</evidence>
<dbReference type="GO" id="GO:0005525">
    <property type="term" value="F:GTP binding"/>
    <property type="evidence" value="ECO:0007669"/>
    <property type="project" value="UniProtKB-UniRule"/>
</dbReference>
<evidence type="ECO:0000256" key="2">
    <source>
        <dbReference type="ARBA" id="ARBA00022679"/>
    </source>
</evidence>
<dbReference type="GO" id="GO:0061603">
    <property type="term" value="F:molybdenum cofactor guanylyltransferase activity"/>
    <property type="evidence" value="ECO:0007669"/>
    <property type="project" value="UniProtKB-EC"/>
</dbReference>
<dbReference type="RefSeq" id="WP_146944392.1">
    <property type="nucleotide sequence ID" value="NZ_BJYJ01000043.1"/>
</dbReference>
<dbReference type="GO" id="GO:0005737">
    <property type="term" value="C:cytoplasm"/>
    <property type="evidence" value="ECO:0007669"/>
    <property type="project" value="UniProtKB-SubCell"/>
</dbReference>
<comment type="function">
    <text evidence="8">Transfers a GMP moiety from GTP to Mo-molybdopterin (Mo-MPT) cofactor (Moco or molybdenum cofactor) to form Mo-molybdopterin guanine dinucleotide (Mo-MGD) cofactor.</text>
</comment>
<keyword evidence="3 8" id="KW-0479">Metal-binding</keyword>
<evidence type="ECO:0000256" key="6">
    <source>
        <dbReference type="ARBA" id="ARBA00023134"/>
    </source>
</evidence>
<feature type="binding site" evidence="8">
    <location>
        <position position="29"/>
    </location>
    <ligand>
        <name>GTP</name>
        <dbReference type="ChEBI" id="CHEBI:37565"/>
    </ligand>
</feature>
<comment type="similarity">
    <text evidence="8">Belongs to the MobA family.</text>
</comment>
<keyword evidence="6 8" id="KW-0342">GTP-binding</keyword>
<comment type="subcellular location">
    <subcellularLocation>
        <location evidence="8">Cytoplasm</location>
    </subcellularLocation>
</comment>
<dbReference type="InterPro" id="IPR013482">
    <property type="entry name" value="Molybde_CF_guanTrfase"/>
</dbReference>
<keyword evidence="5 8" id="KW-0460">Magnesium</keyword>
<dbReference type="AlphaFoldDB" id="A0A511YS79"/>
<dbReference type="PANTHER" id="PTHR19136">
    <property type="entry name" value="MOLYBDENUM COFACTOR GUANYLYLTRANSFERASE"/>
    <property type="match status" value="1"/>
</dbReference>
<dbReference type="HAMAP" id="MF_00316">
    <property type="entry name" value="MobA"/>
    <property type="match status" value="1"/>
</dbReference>
<reference evidence="10 11" key="1">
    <citation type="submission" date="2019-07" db="EMBL/GenBank/DDBJ databases">
        <title>Whole genome shotgun sequence of Chryseobacterium hagamense NBRC 105253.</title>
        <authorList>
            <person name="Hosoyama A."/>
            <person name="Uohara A."/>
            <person name="Ohji S."/>
            <person name="Ichikawa N."/>
        </authorList>
    </citation>
    <scope>NUCLEOTIDE SEQUENCE [LARGE SCALE GENOMIC DNA]</scope>
    <source>
        <strain evidence="10 11">NBRC 105253</strain>
    </source>
</reference>
<dbReference type="SUPFAM" id="SSF53448">
    <property type="entry name" value="Nucleotide-diphospho-sugar transferases"/>
    <property type="match status" value="1"/>
</dbReference>
<keyword evidence="1 8" id="KW-0963">Cytoplasm</keyword>
<evidence type="ECO:0000256" key="3">
    <source>
        <dbReference type="ARBA" id="ARBA00022723"/>
    </source>
</evidence>
<dbReference type="EC" id="2.7.7.77" evidence="8"/>
<dbReference type="OrthoDB" id="9788394at2"/>
<dbReference type="InterPro" id="IPR025877">
    <property type="entry name" value="MobA-like_NTP_Trfase"/>
</dbReference>
<gene>
    <name evidence="8" type="primary">mobA</name>
    <name evidence="10" type="ORF">CHA01nite_37880</name>
</gene>
<dbReference type="PANTHER" id="PTHR19136:SF81">
    <property type="entry name" value="MOLYBDENUM COFACTOR GUANYLYLTRANSFERASE"/>
    <property type="match status" value="1"/>
</dbReference>
<evidence type="ECO:0000256" key="8">
    <source>
        <dbReference type="HAMAP-Rule" id="MF_00316"/>
    </source>
</evidence>
<accession>A0A511YS79</accession>
<evidence type="ECO:0000256" key="7">
    <source>
        <dbReference type="ARBA" id="ARBA00023150"/>
    </source>
</evidence>
<feature type="binding site" evidence="8">
    <location>
        <position position="75"/>
    </location>
    <ligand>
        <name>GTP</name>
        <dbReference type="ChEBI" id="CHEBI:37565"/>
    </ligand>
</feature>
<keyword evidence="2 8" id="KW-0808">Transferase</keyword>
<evidence type="ECO:0000259" key="9">
    <source>
        <dbReference type="Pfam" id="PF12804"/>
    </source>
</evidence>
<comment type="caution">
    <text evidence="8">Lacks conserved residue(s) required for the propagation of feature annotation.</text>
</comment>
<sequence length="206" mass="23094">MNSSTPPSFPFINGLVLAGGKSSRMGTAKQEICWHEKEQQYAMAELLAKFCDSVFISCRSEQLENIDLNYQVLADVSAEMGPVGGILSAFYHRKDTAWLVVACDMPLFDECALEYLVRARDPEKTATAYESPIDGGPEPLAALWEPQSFPLLLDFLETGSRSPRKFMMNSDLLLLKPEDPQVLRNVNTPEEAAEVRRLIEGHQRIR</sequence>